<dbReference type="EMBL" id="UINC01069028">
    <property type="protein sequence ID" value="SVC02088.1"/>
    <property type="molecule type" value="Genomic_DNA"/>
</dbReference>
<proteinExistence type="predicted"/>
<protein>
    <recommendedName>
        <fullName evidence="2">UDP-N-acetylglucosamine 2-epimerase domain-containing protein</fullName>
    </recommendedName>
</protein>
<dbReference type="AlphaFoldDB" id="A0A382IRA3"/>
<feature type="non-terminal residue" evidence="1">
    <location>
        <position position="1"/>
    </location>
</feature>
<reference evidence="1" key="1">
    <citation type="submission" date="2018-05" db="EMBL/GenBank/DDBJ databases">
        <authorList>
            <person name="Lanie J.A."/>
            <person name="Ng W.-L."/>
            <person name="Kazmierczak K.M."/>
            <person name="Andrzejewski T.M."/>
            <person name="Davidsen T.M."/>
            <person name="Wayne K.J."/>
            <person name="Tettelin H."/>
            <person name="Glass J.I."/>
            <person name="Rusch D."/>
            <person name="Podicherti R."/>
            <person name="Tsui H.-C.T."/>
            <person name="Winkler M.E."/>
        </authorList>
    </citation>
    <scope>NUCLEOTIDE SEQUENCE</scope>
</reference>
<sequence>VRASAMRKMLAMLADALPGLEFKVELAVKPHPNSPIHAADHPRLDFRIVDGPLSGLVGEFDMAYSSNGTSAGVDVLLAGLPVVVWLDEDDLNLSDLWGLRDVRFVGETQDLAESLSDVRNGTVVVAEAPGFFTLDADLPGWRRLLAESRTGSAAVSDWRDHDVRR</sequence>
<name>A0A382IRA3_9ZZZZ</name>
<gene>
    <name evidence="1" type="ORF">METZ01_LOCUS254942</name>
</gene>
<accession>A0A382IRA3</accession>
<evidence type="ECO:0000313" key="1">
    <source>
        <dbReference type="EMBL" id="SVC02088.1"/>
    </source>
</evidence>
<evidence type="ECO:0008006" key="2">
    <source>
        <dbReference type="Google" id="ProtNLM"/>
    </source>
</evidence>
<organism evidence="1">
    <name type="scientific">marine metagenome</name>
    <dbReference type="NCBI Taxonomy" id="408172"/>
    <lineage>
        <taxon>unclassified sequences</taxon>
        <taxon>metagenomes</taxon>
        <taxon>ecological metagenomes</taxon>
    </lineage>
</organism>